<protein>
    <submittedName>
        <fullName evidence="4">Helix-turn-helix transcriptional regulator</fullName>
    </submittedName>
</protein>
<dbReference type="SMART" id="SM00530">
    <property type="entry name" value="HTH_XRE"/>
    <property type="match status" value="1"/>
</dbReference>
<evidence type="ECO:0000313" key="5">
    <source>
        <dbReference type="Proteomes" id="UP000661077"/>
    </source>
</evidence>
<dbReference type="Pfam" id="PF07883">
    <property type="entry name" value="Cupin_2"/>
    <property type="match status" value="1"/>
</dbReference>
<dbReference type="RefSeq" id="WP_203168486.1">
    <property type="nucleotide sequence ID" value="NZ_JAEVLS010000003.1"/>
</dbReference>
<dbReference type="PROSITE" id="PS50943">
    <property type="entry name" value="HTH_CROC1"/>
    <property type="match status" value="1"/>
</dbReference>
<feature type="region of interest" description="Disordered" evidence="2">
    <location>
        <begin position="221"/>
        <end position="252"/>
    </location>
</feature>
<dbReference type="PANTHER" id="PTHR46797">
    <property type="entry name" value="HTH-TYPE TRANSCRIPTIONAL REGULATOR"/>
    <property type="match status" value="1"/>
</dbReference>
<feature type="compositionally biased region" description="Basic residues" evidence="2">
    <location>
        <begin position="243"/>
        <end position="252"/>
    </location>
</feature>
<dbReference type="CDD" id="cd00093">
    <property type="entry name" value="HTH_XRE"/>
    <property type="match status" value="1"/>
</dbReference>
<gene>
    <name evidence="4" type="ORF">JM946_16730</name>
</gene>
<dbReference type="InterPro" id="IPR014710">
    <property type="entry name" value="RmlC-like_jellyroll"/>
</dbReference>
<dbReference type="InterPro" id="IPR001387">
    <property type="entry name" value="Cro/C1-type_HTH"/>
</dbReference>
<sequence length="252" mass="28523">MKTAKLADKRVANQRTEKSADKPTLGRVIRALRTRNDWTLKEMSDRTGIPLSTLAKVEHDRLTLTYDKLLQLSERLKIRMSDLFAEPTEQASQAVTARRSIGRIDQAIRVNTRNYDYYYLCAELRRKRMIPILTRIRAKSVEEFGELVHHSGEEYIFVIEGQIEVHTEFYDPIVLEAGESIYIDSNMGHAYVAAEGCDEATVLGVCSSADEEDLMESLMGLHGEDQVRLTPPEPKSAPQQTKAKPRAKKTAA</sequence>
<dbReference type="SUPFAM" id="SSF47413">
    <property type="entry name" value="lambda repressor-like DNA-binding domains"/>
    <property type="match status" value="1"/>
</dbReference>
<evidence type="ECO:0000256" key="1">
    <source>
        <dbReference type="ARBA" id="ARBA00023125"/>
    </source>
</evidence>
<dbReference type="InterPro" id="IPR010982">
    <property type="entry name" value="Lambda_DNA-bd_dom_sf"/>
</dbReference>
<evidence type="ECO:0000259" key="3">
    <source>
        <dbReference type="PROSITE" id="PS50943"/>
    </source>
</evidence>
<feature type="domain" description="HTH cro/C1-type" evidence="3">
    <location>
        <begin position="29"/>
        <end position="83"/>
    </location>
</feature>
<dbReference type="EMBL" id="JAEVLS010000003">
    <property type="protein sequence ID" value="MBM0106380.1"/>
    <property type="molecule type" value="Genomic_DNA"/>
</dbReference>
<accession>A0ABS1WZH1</accession>
<dbReference type="InterPro" id="IPR013096">
    <property type="entry name" value="Cupin_2"/>
</dbReference>
<dbReference type="SUPFAM" id="SSF51182">
    <property type="entry name" value="RmlC-like cupins"/>
    <property type="match status" value="1"/>
</dbReference>
<reference evidence="4 5" key="1">
    <citation type="journal article" date="2021" name="Int. J. Syst. Evol. Microbiol.">
        <title>Steroidobacter gossypii sp. nov., isolated from soil of cotton cropping field.</title>
        <authorList>
            <person name="Huang R."/>
            <person name="Yang S."/>
            <person name="Zhen C."/>
            <person name="Liu W."/>
        </authorList>
    </citation>
    <scope>NUCLEOTIDE SEQUENCE [LARGE SCALE GENOMIC DNA]</scope>
    <source>
        <strain evidence="4 5">S1-65</strain>
    </source>
</reference>
<dbReference type="Gene3D" id="2.60.120.10">
    <property type="entry name" value="Jelly Rolls"/>
    <property type="match status" value="1"/>
</dbReference>
<dbReference type="InterPro" id="IPR011051">
    <property type="entry name" value="RmlC_Cupin_sf"/>
</dbReference>
<feature type="compositionally biased region" description="Basic and acidic residues" evidence="2">
    <location>
        <begin position="1"/>
        <end position="21"/>
    </location>
</feature>
<name>A0ABS1WZH1_9GAMM</name>
<keyword evidence="1" id="KW-0238">DNA-binding</keyword>
<dbReference type="InterPro" id="IPR050807">
    <property type="entry name" value="TransReg_Diox_bact_type"/>
</dbReference>
<evidence type="ECO:0000313" key="4">
    <source>
        <dbReference type="EMBL" id="MBM0106380.1"/>
    </source>
</evidence>
<dbReference type="Proteomes" id="UP000661077">
    <property type="component" value="Unassembled WGS sequence"/>
</dbReference>
<organism evidence="4 5">
    <name type="scientific">Steroidobacter gossypii</name>
    <dbReference type="NCBI Taxonomy" id="2805490"/>
    <lineage>
        <taxon>Bacteria</taxon>
        <taxon>Pseudomonadati</taxon>
        <taxon>Pseudomonadota</taxon>
        <taxon>Gammaproteobacteria</taxon>
        <taxon>Steroidobacterales</taxon>
        <taxon>Steroidobacteraceae</taxon>
        <taxon>Steroidobacter</taxon>
    </lineage>
</organism>
<evidence type="ECO:0000256" key="2">
    <source>
        <dbReference type="SAM" id="MobiDB-lite"/>
    </source>
</evidence>
<dbReference type="PANTHER" id="PTHR46797:SF20">
    <property type="entry name" value="BLR4304 PROTEIN"/>
    <property type="match status" value="1"/>
</dbReference>
<dbReference type="CDD" id="cd02209">
    <property type="entry name" value="cupin_XRE_C"/>
    <property type="match status" value="1"/>
</dbReference>
<feature type="region of interest" description="Disordered" evidence="2">
    <location>
        <begin position="1"/>
        <end position="24"/>
    </location>
</feature>
<comment type="caution">
    <text evidence="4">The sequence shown here is derived from an EMBL/GenBank/DDBJ whole genome shotgun (WGS) entry which is preliminary data.</text>
</comment>
<dbReference type="Gene3D" id="1.10.260.40">
    <property type="entry name" value="lambda repressor-like DNA-binding domains"/>
    <property type="match status" value="1"/>
</dbReference>
<proteinExistence type="predicted"/>
<keyword evidence="5" id="KW-1185">Reference proteome</keyword>
<dbReference type="Pfam" id="PF12844">
    <property type="entry name" value="HTH_19"/>
    <property type="match status" value="1"/>
</dbReference>